<keyword evidence="2" id="KW-1185">Reference proteome</keyword>
<reference evidence="1 2" key="2">
    <citation type="journal article" date="2022" name="Mol. Ecol. Resour.">
        <title>The genomes of chicory, endive, great burdock and yacon provide insights into Asteraceae paleo-polyploidization history and plant inulin production.</title>
        <authorList>
            <person name="Fan W."/>
            <person name="Wang S."/>
            <person name="Wang H."/>
            <person name="Wang A."/>
            <person name="Jiang F."/>
            <person name="Liu H."/>
            <person name="Zhao H."/>
            <person name="Xu D."/>
            <person name="Zhang Y."/>
        </authorList>
    </citation>
    <scope>NUCLEOTIDE SEQUENCE [LARGE SCALE GENOMIC DNA]</scope>
    <source>
        <strain evidence="2">cv. Yunnan</strain>
        <tissue evidence="1">Leaves</tissue>
    </source>
</reference>
<organism evidence="1 2">
    <name type="scientific">Smallanthus sonchifolius</name>
    <dbReference type="NCBI Taxonomy" id="185202"/>
    <lineage>
        <taxon>Eukaryota</taxon>
        <taxon>Viridiplantae</taxon>
        <taxon>Streptophyta</taxon>
        <taxon>Embryophyta</taxon>
        <taxon>Tracheophyta</taxon>
        <taxon>Spermatophyta</taxon>
        <taxon>Magnoliopsida</taxon>
        <taxon>eudicotyledons</taxon>
        <taxon>Gunneridae</taxon>
        <taxon>Pentapetalae</taxon>
        <taxon>asterids</taxon>
        <taxon>campanulids</taxon>
        <taxon>Asterales</taxon>
        <taxon>Asteraceae</taxon>
        <taxon>Asteroideae</taxon>
        <taxon>Heliantheae alliance</taxon>
        <taxon>Millerieae</taxon>
        <taxon>Smallanthus</taxon>
    </lineage>
</organism>
<proteinExistence type="predicted"/>
<protein>
    <submittedName>
        <fullName evidence="1">Uncharacterized protein</fullName>
    </submittedName>
</protein>
<dbReference type="Proteomes" id="UP001056120">
    <property type="component" value="Linkage Group LG08"/>
</dbReference>
<accession>A0ACB9II90</accession>
<comment type="caution">
    <text evidence="1">The sequence shown here is derived from an EMBL/GenBank/DDBJ whole genome shotgun (WGS) entry which is preliminary data.</text>
</comment>
<evidence type="ECO:0000313" key="2">
    <source>
        <dbReference type="Proteomes" id="UP001056120"/>
    </source>
</evidence>
<gene>
    <name evidence="1" type="ORF">L1987_23446</name>
</gene>
<name>A0ACB9II90_9ASTR</name>
<evidence type="ECO:0000313" key="1">
    <source>
        <dbReference type="EMBL" id="KAI3807516.1"/>
    </source>
</evidence>
<reference evidence="2" key="1">
    <citation type="journal article" date="2022" name="Mol. Ecol. Resour.">
        <title>The genomes of chicory, endive, great burdock and yacon provide insights into Asteraceae palaeo-polyploidization history and plant inulin production.</title>
        <authorList>
            <person name="Fan W."/>
            <person name="Wang S."/>
            <person name="Wang H."/>
            <person name="Wang A."/>
            <person name="Jiang F."/>
            <person name="Liu H."/>
            <person name="Zhao H."/>
            <person name="Xu D."/>
            <person name="Zhang Y."/>
        </authorList>
    </citation>
    <scope>NUCLEOTIDE SEQUENCE [LARGE SCALE GENOMIC DNA]</scope>
    <source>
        <strain evidence="2">cv. Yunnan</strain>
    </source>
</reference>
<dbReference type="EMBL" id="CM042025">
    <property type="protein sequence ID" value="KAI3807516.1"/>
    <property type="molecule type" value="Genomic_DNA"/>
</dbReference>
<sequence>MALTNYVDGNSLTRPPLLENEERESQVSCSQSQTLQIIKQSNSDNGEEYAMAVKNIKKFFRRKGKFVRQPKNDIKSFNKKSSHDEKKDKSKDERRCFRCGYLNHFIQDCPKPPNKDNKNNAFISGAWSDSGGEHDETKEDKCLMALGINEVHSNSTYYSDELIENYDNLKMQYDGLCDLSSKVINKNRTLKTKIKELENELLEIKNFNNVLIKDSNDLKKENESLKVEMKNLQHHKQTLSTFNKSSEILDDLLKAQKPSNDKSGLGFTNDTNVASTSKTKPTTFVKAKNVEVDRNILLKAKVAQTRKFSIEKPQVIKQFCKPKQGLGNVRNNYPRQVSSKAYRILNKATMVVEESLNVSFDETPPKSKSIELIDDDVCEVEMIRSIESESPIETNPIQVSPPKELLD</sequence>